<comment type="caution">
    <text evidence="2">The sequence shown here is derived from an EMBL/GenBank/DDBJ whole genome shotgun (WGS) entry which is preliminary data.</text>
</comment>
<dbReference type="EMBL" id="PKLK01000022">
    <property type="protein sequence ID" value="RZE37599.1"/>
    <property type="molecule type" value="Genomic_DNA"/>
</dbReference>
<evidence type="ECO:0000313" key="2">
    <source>
        <dbReference type="EMBL" id="RZE37599.1"/>
    </source>
</evidence>
<organism evidence="2 3">
    <name type="scientific">Streptomyces albidoflavus</name>
    <dbReference type="NCBI Taxonomy" id="1886"/>
    <lineage>
        <taxon>Bacteria</taxon>
        <taxon>Bacillati</taxon>
        <taxon>Actinomycetota</taxon>
        <taxon>Actinomycetes</taxon>
        <taxon>Kitasatosporales</taxon>
        <taxon>Streptomycetaceae</taxon>
        <taxon>Streptomyces</taxon>
        <taxon>Streptomyces albidoflavus group</taxon>
    </lineage>
</organism>
<sequence length="88" mass="10017">MDREVCRLNHAAPGCRWAIRPAALDLPHELVEWVTMLIVTSPEWPYGGRRRGSIRSRRRPWDDQHPQVAGSSSVRPSTLCTLAVKRCV</sequence>
<feature type="compositionally biased region" description="Basic residues" evidence="1">
    <location>
        <begin position="48"/>
        <end position="58"/>
    </location>
</feature>
<dbReference type="Proteomes" id="UP000292095">
    <property type="component" value="Unassembled WGS sequence"/>
</dbReference>
<dbReference type="AlphaFoldDB" id="A0AB37XBA2"/>
<evidence type="ECO:0000256" key="1">
    <source>
        <dbReference type="SAM" id="MobiDB-lite"/>
    </source>
</evidence>
<protein>
    <recommendedName>
        <fullName evidence="4">Transposase</fullName>
    </recommendedName>
</protein>
<name>A0AB37XBA2_9ACTN</name>
<evidence type="ECO:0000313" key="3">
    <source>
        <dbReference type="Proteomes" id="UP000292095"/>
    </source>
</evidence>
<reference evidence="2 3" key="1">
    <citation type="submission" date="2017-12" db="EMBL/GenBank/DDBJ databases">
        <title>Population genomics insights into the ecological differentiation and adaptive evolution in streptomycetes.</title>
        <authorList>
            <person name="Li Y."/>
            <person name="Huang Y."/>
        </authorList>
    </citation>
    <scope>NUCLEOTIDE SEQUENCE [LARGE SCALE GENOMIC DNA]</scope>
    <source>
        <strain evidence="2 3">FXJ.2339</strain>
    </source>
</reference>
<proteinExistence type="predicted"/>
<gene>
    <name evidence="2" type="ORF">C0Q91_18805</name>
</gene>
<evidence type="ECO:0008006" key="4">
    <source>
        <dbReference type="Google" id="ProtNLM"/>
    </source>
</evidence>
<feature type="region of interest" description="Disordered" evidence="1">
    <location>
        <begin position="47"/>
        <end position="75"/>
    </location>
</feature>
<accession>A0AB37XBA2</accession>